<evidence type="ECO:0000256" key="5">
    <source>
        <dbReference type="ARBA" id="ARBA00022857"/>
    </source>
</evidence>
<evidence type="ECO:0000313" key="11">
    <source>
        <dbReference type="Proteomes" id="UP000195755"/>
    </source>
</evidence>
<feature type="region of interest" description="Disordered" evidence="8">
    <location>
        <begin position="1"/>
        <end position="68"/>
    </location>
</feature>
<dbReference type="Proteomes" id="UP000195755">
    <property type="component" value="Chromosome"/>
</dbReference>
<evidence type="ECO:0000256" key="4">
    <source>
        <dbReference type="ARBA" id="ARBA00022827"/>
    </source>
</evidence>
<feature type="domain" description="FAD/NAD(P)-binding" evidence="9">
    <location>
        <begin position="70"/>
        <end position="292"/>
    </location>
</feature>
<dbReference type="InterPro" id="IPR050775">
    <property type="entry name" value="FAD-binding_Monooxygenases"/>
</dbReference>
<evidence type="ECO:0000256" key="3">
    <source>
        <dbReference type="ARBA" id="ARBA00022630"/>
    </source>
</evidence>
<keyword evidence="7" id="KW-0503">Monooxygenase</keyword>
<dbReference type="KEGG" id="salj:SMD11_6646"/>
<proteinExistence type="inferred from homology"/>
<dbReference type="PANTHER" id="PTHR43098">
    <property type="entry name" value="L-ORNITHINE N(5)-MONOOXYGENASE-RELATED"/>
    <property type="match status" value="1"/>
</dbReference>
<dbReference type="SUPFAM" id="SSF51905">
    <property type="entry name" value="FAD/NAD(P)-binding domain"/>
    <property type="match status" value="2"/>
</dbReference>
<keyword evidence="5" id="KW-0521">NADP</keyword>
<comment type="similarity">
    <text evidence="2">Belongs to the FAD-binding monooxygenase family.</text>
</comment>
<comment type="cofactor">
    <cofactor evidence="1">
        <name>FAD</name>
        <dbReference type="ChEBI" id="CHEBI:57692"/>
    </cofactor>
</comment>
<keyword evidence="4" id="KW-0274">FAD</keyword>
<keyword evidence="3" id="KW-0285">Flavoprotein</keyword>
<sequence length="609" mass="66394">MSCYGKRAKEPVNGTGGLAGRTRMASRAGDRPAPVRARPYHPARDTCQENGMHTDPQPPSPSAPGAPQLDAVVVGAGFSGLYQLHRLRELGLRTRVFEACEDIGGTWYRNRYPGARCDVESTSYSYSFSPELDQEWEWSERYATQPEILRYLHHVADRFDLHKDVTLRTRVTRAVYDEGAHVWQVTTDTGETVTTRFVVLATGCMSAVKEPDIPGAGTFAGQALHTADWPHEGVDVTGRRVAVIGTGCSGVQVIPLLAERAAGLTVFQRTPVYALPALNRPLTAAENAEFKARYPEFRAAQRKSRGGTVFEPPTCSALEVDEAERTATYEAGWESGLLSGLLRTYTDLLADRDANETVSEFVRSKIRSIVTDPETAETLSPRTFPFGTKRPCLDTDYYATYNKPHVNVVDLTRTPIVEITPKGVTTSDGEHPVDVIVFATGFDAMTGSQVAVDIVGKGGTTLKEKWADGPRNHLGLLSAGFPNLFTVIGPLSPSVLSNAVVSIEQHVEWITDCIAHLWRNGITEIDTTPDAEEDWCAQVADLASRTLYPDVASWYTGANVPGKPRVFLAYTGGLDRYRAECDAAARDGYRGFVLSGTPAGPRPAVADAR</sequence>
<gene>
    <name evidence="10" type="ORF">SMD11_6646</name>
</gene>
<name>A0A1Z2LD67_9ACTN</name>
<evidence type="ECO:0000256" key="8">
    <source>
        <dbReference type="SAM" id="MobiDB-lite"/>
    </source>
</evidence>
<reference evidence="10 11" key="1">
    <citation type="submission" date="2017-06" db="EMBL/GenBank/DDBJ databases">
        <title>Streptomyces albireticuli Genome sequencing and assembly.</title>
        <authorList>
            <person name="Wang Y."/>
            <person name="Du B."/>
            <person name="Ding Y."/>
            <person name="Liu H."/>
            <person name="Hou Q."/>
            <person name="Liu K."/>
            <person name="Yao L."/>
            <person name="Wang C."/>
        </authorList>
    </citation>
    <scope>NUCLEOTIDE SEQUENCE [LARGE SCALE GENOMIC DNA]</scope>
    <source>
        <strain evidence="10 11">MDJK11</strain>
    </source>
</reference>
<keyword evidence="6" id="KW-0560">Oxidoreductase</keyword>
<dbReference type="Gene3D" id="3.50.50.60">
    <property type="entry name" value="FAD/NAD(P)-binding domain"/>
    <property type="match status" value="2"/>
</dbReference>
<evidence type="ECO:0000259" key="9">
    <source>
        <dbReference type="Pfam" id="PF07992"/>
    </source>
</evidence>
<accession>A0A1Z2LD67</accession>
<evidence type="ECO:0000313" key="10">
    <source>
        <dbReference type="EMBL" id="ARZ72222.1"/>
    </source>
</evidence>
<dbReference type="PANTHER" id="PTHR43098:SF3">
    <property type="entry name" value="L-ORNITHINE N(5)-MONOOXYGENASE-RELATED"/>
    <property type="match status" value="1"/>
</dbReference>
<evidence type="ECO:0000256" key="6">
    <source>
        <dbReference type="ARBA" id="ARBA00023002"/>
    </source>
</evidence>
<dbReference type="AlphaFoldDB" id="A0A1Z2LD67"/>
<organism evidence="10 11">
    <name type="scientific">Streptomyces albireticuli</name>
    <dbReference type="NCBI Taxonomy" id="1940"/>
    <lineage>
        <taxon>Bacteria</taxon>
        <taxon>Bacillati</taxon>
        <taxon>Actinomycetota</taxon>
        <taxon>Actinomycetes</taxon>
        <taxon>Kitasatosporales</taxon>
        <taxon>Streptomycetaceae</taxon>
        <taxon>Streptomyces</taxon>
    </lineage>
</organism>
<dbReference type="Pfam" id="PF07992">
    <property type="entry name" value="Pyr_redox_2"/>
    <property type="match status" value="1"/>
</dbReference>
<dbReference type="EMBL" id="CP021744">
    <property type="protein sequence ID" value="ARZ72222.1"/>
    <property type="molecule type" value="Genomic_DNA"/>
</dbReference>
<dbReference type="InterPro" id="IPR023753">
    <property type="entry name" value="FAD/NAD-binding_dom"/>
</dbReference>
<dbReference type="InterPro" id="IPR036188">
    <property type="entry name" value="FAD/NAD-bd_sf"/>
</dbReference>
<evidence type="ECO:0000256" key="1">
    <source>
        <dbReference type="ARBA" id="ARBA00001974"/>
    </source>
</evidence>
<protein>
    <recommendedName>
        <fullName evidence="9">FAD/NAD(P)-binding domain-containing protein</fullName>
    </recommendedName>
</protein>
<dbReference type="PRINTS" id="PR00411">
    <property type="entry name" value="PNDRDTASEI"/>
</dbReference>
<evidence type="ECO:0000256" key="2">
    <source>
        <dbReference type="ARBA" id="ARBA00010139"/>
    </source>
</evidence>
<dbReference type="GO" id="GO:0016709">
    <property type="term" value="F:oxidoreductase activity, acting on paired donors, with incorporation or reduction of molecular oxygen, NAD(P)H as one donor, and incorporation of one atom of oxygen"/>
    <property type="evidence" value="ECO:0007669"/>
    <property type="project" value="UniProtKB-ARBA"/>
</dbReference>
<evidence type="ECO:0000256" key="7">
    <source>
        <dbReference type="ARBA" id="ARBA00023033"/>
    </source>
</evidence>